<feature type="domain" description="Polysaccharide pyruvyl transferase" evidence="1">
    <location>
        <begin position="262"/>
        <end position="291"/>
    </location>
</feature>
<dbReference type="GO" id="GO:0016740">
    <property type="term" value="F:transferase activity"/>
    <property type="evidence" value="ECO:0007669"/>
    <property type="project" value="UniProtKB-KW"/>
</dbReference>
<accession>A0AAV4CUR8</accession>
<keyword evidence="2" id="KW-0808">Transferase</keyword>
<organism evidence="2 3">
    <name type="scientific">Plakobranchus ocellatus</name>
    <dbReference type="NCBI Taxonomy" id="259542"/>
    <lineage>
        <taxon>Eukaryota</taxon>
        <taxon>Metazoa</taxon>
        <taxon>Spiralia</taxon>
        <taxon>Lophotrochozoa</taxon>
        <taxon>Mollusca</taxon>
        <taxon>Gastropoda</taxon>
        <taxon>Heterobranchia</taxon>
        <taxon>Euthyneura</taxon>
        <taxon>Panpulmonata</taxon>
        <taxon>Sacoglossa</taxon>
        <taxon>Placobranchoidea</taxon>
        <taxon>Plakobranchidae</taxon>
        <taxon>Plakobranchus</taxon>
    </lineage>
</organism>
<sequence length="361" mass="41523">MSSYLSSKLRTREELVKESQRLHFDIIGKALQQYKYAMLLDIAAFENKGDPCITVGEIYFLARIKLKIIFYCAEHKCNNNTLYKAVSRAQQYSPNDLVILLQGGGNIVGYQFVDESRFNIIKAFKNFQKFVFPQSISIRDLESPHLKECVKMYCCNENLTFVMRDHLSYSLAKKHFQGGATKFVLAPDIAFQIGPVPRFMSPVFDIMWIRRTDKETPGYSKIPAPPPGIRLHVSDWWKWITPEAPSSLEKAFYICTNGFFYLQRGRVLITDRLHGHIFATLMNIPHVLIDNKAHKLSSYHRSWIATLENTLITDDPAKALDLAMELLVKYNSSLPPRVPFLHLGESLREDNTFALPDMSFI</sequence>
<proteinExistence type="predicted"/>
<gene>
    <name evidence="2" type="ORF">PoB_006210800</name>
</gene>
<dbReference type="Proteomes" id="UP000735302">
    <property type="component" value="Unassembled WGS sequence"/>
</dbReference>
<protein>
    <submittedName>
        <fullName evidence="2">Pyruvyl transferase 1</fullName>
    </submittedName>
</protein>
<dbReference type="EMBL" id="BLXT01006999">
    <property type="protein sequence ID" value="GFO35603.1"/>
    <property type="molecule type" value="Genomic_DNA"/>
</dbReference>
<dbReference type="Pfam" id="PF04230">
    <property type="entry name" value="PS_pyruv_trans"/>
    <property type="match status" value="2"/>
</dbReference>
<name>A0AAV4CUR8_9GAST</name>
<reference evidence="2 3" key="1">
    <citation type="journal article" date="2021" name="Elife">
        <title>Chloroplast acquisition without the gene transfer in kleptoplastic sea slugs, Plakobranchus ocellatus.</title>
        <authorList>
            <person name="Maeda T."/>
            <person name="Takahashi S."/>
            <person name="Yoshida T."/>
            <person name="Shimamura S."/>
            <person name="Takaki Y."/>
            <person name="Nagai Y."/>
            <person name="Toyoda A."/>
            <person name="Suzuki Y."/>
            <person name="Arimoto A."/>
            <person name="Ishii H."/>
            <person name="Satoh N."/>
            <person name="Nishiyama T."/>
            <person name="Hasebe M."/>
            <person name="Maruyama T."/>
            <person name="Minagawa J."/>
            <person name="Obokata J."/>
            <person name="Shigenobu S."/>
        </authorList>
    </citation>
    <scope>NUCLEOTIDE SEQUENCE [LARGE SCALE GENOMIC DNA]</scope>
</reference>
<dbReference type="InterPro" id="IPR007345">
    <property type="entry name" value="Polysacch_pyruvyl_Trfase"/>
</dbReference>
<keyword evidence="3" id="KW-1185">Reference proteome</keyword>
<evidence type="ECO:0000313" key="2">
    <source>
        <dbReference type="EMBL" id="GFO35603.1"/>
    </source>
</evidence>
<evidence type="ECO:0000259" key="1">
    <source>
        <dbReference type="Pfam" id="PF04230"/>
    </source>
</evidence>
<feature type="domain" description="Polysaccharide pyruvyl transferase" evidence="1">
    <location>
        <begin position="75"/>
        <end position="199"/>
    </location>
</feature>
<comment type="caution">
    <text evidence="2">The sequence shown here is derived from an EMBL/GenBank/DDBJ whole genome shotgun (WGS) entry which is preliminary data.</text>
</comment>
<dbReference type="AlphaFoldDB" id="A0AAV4CUR8"/>
<evidence type="ECO:0000313" key="3">
    <source>
        <dbReference type="Proteomes" id="UP000735302"/>
    </source>
</evidence>